<dbReference type="AlphaFoldDB" id="A0A068NQ70"/>
<gene>
    <name evidence="1" type="ORF">OP10G_2144</name>
</gene>
<sequence length="298" mass="34661">MSDRLVFTLAFGARRFGEMAMGLGRSLSLIGDTTPRAILTDIDGFDWGRHFDLVIHKSVAREETFWAKLYALEVTDAQKILFIDGDSLVFKRLDPIFDAFEGASFGVQGIQATDGEWYDKDVREVLAAEHVSSLPKFNGGLLYYERTPETARLIQEARAIGERYDEIGWRRNANRHSKGVIADEPCIGLAIAKTGIGRVAPDTENFHNSAVGLVGRLRMDVRRAECRYLCRRYDLQYVEPYIFHAHLYSKFLVYWRQLAYLEKFDRYADRHPFGYMSFWHKQSRSIQRRWLKTVWRIR</sequence>
<dbReference type="RefSeq" id="WP_025225921.1">
    <property type="nucleotide sequence ID" value="NZ_CP007139.1"/>
</dbReference>
<dbReference type="OrthoDB" id="786757at2"/>
<dbReference type="STRING" id="661478.OP10G_2144"/>
<name>A0A068NQ70_FIMGI</name>
<keyword evidence="2" id="KW-1185">Reference proteome</keyword>
<proteinExistence type="predicted"/>
<dbReference type="SUPFAM" id="SSF53448">
    <property type="entry name" value="Nucleotide-diphospho-sugar transferases"/>
    <property type="match status" value="1"/>
</dbReference>
<dbReference type="Proteomes" id="UP000027982">
    <property type="component" value="Chromosome"/>
</dbReference>
<dbReference type="KEGG" id="fgi:OP10G_2144"/>
<dbReference type="InterPro" id="IPR029044">
    <property type="entry name" value="Nucleotide-diphossugar_trans"/>
</dbReference>
<reference evidence="1 2" key="1">
    <citation type="journal article" date="2014" name="PLoS ONE">
        <title>The first complete genome sequence of the class fimbriimonadia in the phylum armatimonadetes.</title>
        <authorList>
            <person name="Hu Z.Y."/>
            <person name="Wang Y.Z."/>
            <person name="Im W.T."/>
            <person name="Wang S.Y."/>
            <person name="Zhao G.P."/>
            <person name="Zheng H.J."/>
            <person name="Quan Z.X."/>
        </authorList>
    </citation>
    <scope>NUCLEOTIDE SEQUENCE [LARGE SCALE GENOMIC DNA]</scope>
    <source>
        <strain evidence="1">Gsoil 348</strain>
    </source>
</reference>
<accession>A0A068NQ70</accession>
<dbReference type="Gene3D" id="3.90.550.10">
    <property type="entry name" value="Spore Coat Polysaccharide Biosynthesis Protein SpsA, Chain A"/>
    <property type="match status" value="1"/>
</dbReference>
<dbReference type="HOGENOM" id="CLU_933005_0_0_0"/>
<evidence type="ECO:0000313" key="2">
    <source>
        <dbReference type="Proteomes" id="UP000027982"/>
    </source>
</evidence>
<dbReference type="EMBL" id="CP007139">
    <property type="protein sequence ID" value="AIE85512.1"/>
    <property type="molecule type" value="Genomic_DNA"/>
</dbReference>
<evidence type="ECO:0000313" key="1">
    <source>
        <dbReference type="EMBL" id="AIE85512.1"/>
    </source>
</evidence>
<organism evidence="1 2">
    <name type="scientific">Fimbriimonas ginsengisoli Gsoil 348</name>
    <dbReference type="NCBI Taxonomy" id="661478"/>
    <lineage>
        <taxon>Bacteria</taxon>
        <taxon>Bacillati</taxon>
        <taxon>Armatimonadota</taxon>
        <taxon>Fimbriimonadia</taxon>
        <taxon>Fimbriimonadales</taxon>
        <taxon>Fimbriimonadaceae</taxon>
        <taxon>Fimbriimonas</taxon>
    </lineage>
</organism>
<protein>
    <submittedName>
        <fullName evidence="1">Uncharacterized protein</fullName>
    </submittedName>
</protein>